<keyword evidence="3" id="KW-0274">FAD</keyword>
<dbReference type="PROSITE" id="PS51387">
    <property type="entry name" value="FAD_PCMH"/>
    <property type="match status" value="1"/>
</dbReference>
<evidence type="ECO:0000256" key="1">
    <source>
        <dbReference type="ARBA" id="ARBA00005466"/>
    </source>
</evidence>
<dbReference type="PANTHER" id="PTHR42973">
    <property type="entry name" value="BINDING OXIDOREDUCTASE, PUTATIVE (AFU_ORTHOLOGUE AFUA_1G17690)-RELATED"/>
    <property type="match status" value="1"/>
</dbReference>
<organism evidence="7 8">
    <name type="scientific">Cadophora malorum</name>
    <dbReference type="NCBI Taxonomy" id="108018"/>
    <lineage>
        <taxon>Eukaryota</taxon>
        <taxon>Fungi</taxon>
        <taxon>Dikarya</taxon>
        <taxon>Ascomycota</taxon>
        <taxon>Pezizomycotina</taxon>
        <taxon>Leotiomycetes</taxon>
        <taxon>Helotiales</taxon>
        <taxon>Ploettnerulaceae</taxon>
        <taxon>Cadophora</taxon>
    </lineage>
</organism>
<dbReference type="PANTHER" id="PTHR42973:SF53">
    <property type="entry name" value="FAD-BINDING PCMH-TYPE DOMAIN-CONTAINING PROTEIN-RELATED"/>
    <property type="match status" value="1"/>
</dbReference>
<name>A0A8H7WC38_9HELO</name>
<evidence type="ECO:0000256" key="3">
    <source>
        <dbReference type="ARBA" id="ARBA00022827"/>
    </source>
</evidence>
<reference evidence="7" key="1">
    <citation type="submission" date="2021-02" db="EMBL/GenBank/DDBJ databases">
        <title>Genome sequence Cadophora malorum strain M34.</title>
        <authorList>
            <person name="Stefanovic E."/>
            <person name="Vu D."/>
            <person name="Scully C."/>
            <person name="Dijksterhuis J."/>
            <person name="Roader J."/>
            <person name="Houbraken J."/>
        </authorList>
    </citation>
    <scope>NUCLEOTIDE SEQUENCE</scope>
    <source>
        <strain evidence="7">M34</strain>
    </source>
</reference>
<evidence type="ECO:0000313" key="7">
    <source>
        <dbReference type="EMBL" id="KAG4422099.1"/>
    </source>
</evidence>
<keyword evidence="4" id="KW-0560">Oxidoreductase</keyword>
<evidence type="ECO:0000256" key="4">
    <source>
        <dbReference type="ARBA" id="ARBA00023002"/>
    </source>
</evidence>
<feature type="chain" id="PRO_5034225103" description="FAD-binding PCMH-type domain-containing protein" evidence="5">
    <location>
        <begin position="21"/>
        <end position="530"/>
    </location>
</feature>
<dbReference type="GO" id="GO:0071949">
    <property type="term" value="F:FAD binding"/>
    <property type="evidence" value="ECO:0007669"/>
    <property type="project" value="InterPro"/>
</dbReference>
<keyword evidence="5" id="KW-0732">Signal</keyword>
<accession>A0A8H7WC38</accession>
<dbReference type="SUPFAM" id="SSF56176">
    <property type="entry name" value="FAD-binding/transporter-associated domain-like"/>
    <property type="match status" value="1"/>
</dbReference>
<evidence type="ECO:0000256" key="5">
    <source>
        <dbReference type="SAM" id="SignalP"/>
    </source>
</evidence>
<comment type="caution">
    <text evidence="7">The sequence shown here is derived from an EMBL/GenBank/DDBJ whole genome shotgun (WGS) entry which is preliminary data.</text>
</comment>
<dbReference type="Pfam" id="PF01565">
    <property type="entry name" value="FAD_binding_4"/>
    <property type="match status" value="1"/>
</dbReference>
<protein>
    <recommendedName>
        <fullName evidence="6">FAD-binding PCMH-type domain-containing protein</fullName>
    </recommendedName>
</protein>
<evidence type="ECO:0000256" key="2">
    <source>
        <dbReference type="ARBA" id="ARBA00022630"/>
    </source>
</evidence>
<gene>
    <name evidence="7" type="ORF">IFR04_004726</name>
</gene>
<dbReference type="InterPro" id="IPR016169">
    <property type="entry name" value="FAD-bd_PCMH_sub2"/>
</dbReference>
<dbReference type="InterPro" id="IPR016167">
    <property type="entry name" value="FAD-bd_PCMH_sub1"/>
</dbReference>
<dbReference type="Proteomes" id="UP000664132">
    <property type="component" value="Unassembled WGS sequence"/>
</dbReference>
<feature type="signal peptide" evidence="5">
    <location>
        <begin position="1"/>
        <end position="20"/>
    </location>
</feature>
<dbReference type="InterPro" id="IPR050416">
    <property type="entry name" value="FAD-linked_Oxidoreductase"/>
</dbReference>
<keyword evidence="8" id="KW-1185">Reference proteome</keyword>
<evidence type="ECO:0000259" key="6">
    <source>
        <dbReference type="PROSITE" id="PS51387"/>
    </source>
</evidence>
<dbReference type="OrthoDB" id="2151789at2759"/>
<dbReference type="InterPro" id="IPR006094">
    <property type="entry name" value="Oxid_FAD_bind_N"/>
</dbReference>
<dbReference type="EMBL" id="JAFJYH010000054">
    <property type="protein sequence ID" value="KAG4422099.1"/>
    <property type="molecule type" value="Genomic_DNA"/>
</dbReference>
<evidence type="ECO:0000313" key="8">
    <source>
        <dbReference type="Proteomes" id="UP000664132"/>
    </source>
</evidence>
<dbReference type="Gene3D" id="3.40.462.20">
    <property type="match status" value="1"/>
</dbReference>
<dbReference type="InterPro" id="IPR036318">
    <property type="entry name" value="FAD-bd_PCMH-like_sf"/>
</dbReference>
<dbReference type="Gene3D" id="3.30.465.10">
    <property type="match status" value="1"/>
</dbReference>
<proteinExistence type="inferred from homology"/>
<sequence length="530" mass="57587">MFLRKTLIASLLASVQFAHGNTSFPPSELANIKRLQASSLATDSECACNILTKLFDNKLYENGSEIYKAESTHYWNARGTPLPRCVFVPTDPNEVAQAVVTLGLCKSQFAVRGGGHMPVPGAANTDGGVLVAMSSFKEIKVADDEQSVDAGAGLNWHELYSVIEPRGLIVVGGRLKTIGIAGLTLGGGISYFTSKYGFAMDNVRAYEVVTASGAIITASATSDPDLFWALKGGGNNFGIVTKFTLAAYKAPKVSAGLAIHTEADVDKYITALADFANHHEEIDSGAGGIFVLLVIPGKPETQAVQQGVTVMVRTVQIGDVVNPAVFENFTSLPHVFSQYTVSSLAQYVEPLDSAYQAGSEIFGTHSMLVDEAAIRRMWDTFKEATEKMKHIQGFYTAFTSQPISQSAARIAKTNGVGNTWDIDDNKPYLWWIISTHWANSSDDAEVIAWQKNIREKLHAMNVEAGVALDFVYMNDAADDQDPFAALPPANLERLKKIRDQYDPEFVFTDLVGGFKLDGNSASREWKKDEL</sequence>
<keyword evidence="2" id="KW-0285">Flavoprotein</keyword>
<comment type="similarity">
    <text evidence="1">Belongs to the oxygen-dependent FAD-linked oxidoreductase family.</text>
</comment>
<dbReference type="Gene3D" id="3.30.43.10">
    <property type="entry name" value="Uridine Diphospho-n-acetylenolpyruvylglucosamine Reductase, domain 2"/>
    <property type="match status" value="1"/>
</dbReference>
<dbReference type="InterPro" id="IPR016166">
    <property type="entry name" value="FAD-bd_PCMH"/>
</dbReference>
<feature type="domain" description="FAD-binding PCMH-type" evidence="6">
    <location>
        <begin position="79"/>
        <end position="250"/>
    </location>
</feature>
<dbReference type="GO" id="GO:0016491">
    <property type="term" value="F:oxidoreductase activity"/>
    <property type="evidence" value="ECO:0007669"/>
    <property type="project" value="UniProtKB-KW"/>
</dbReference>
<dbReference type="AlphaFoldDB" id="A0A8H7WC38"/>